<organism evidence="1 2">
    <name type="scientific">Piloderma croceum (strain F 1598)</name>
    <dbReference type="NCBI Taxonomy" id="765440"/>
    <lineage>
        <taxon>Eukaryota</taxon>
        <taxon>Fungi</taxon>
        <taxon>Dikarya</taxon>
        <taxon>Basidiomycota</taxon>
        <taxon>Agaricomycotina</taxon>
        <taxon>Agaricomycetes</taxon>
        <taxon>Agaricomycetidae</taxon>
        <taxon>Atheliales</taxon>
        <taxon>Atheliaceae</taxon>
        <taxon>Piloderma</taxon>
    </lineage>
</organism>
<evidence type="ECO:0000313" key="2">
    <source>
        <dbReference type="Proteomes" id="UP000054166"/>
    </source>
</evidence>
<dbReference type="AlphaFoldDB" id="A0A0C3ATM5"/>
<accession>A0A0C3ATM5</accession>
<reference evidence="1 2" key="1">
    <citation type="submission" date="2014-04" db="EMBL/GenBank/DDBJ databases">
        <authorList>
            <consortium name="DOE Joint Genome Institute"/>
            <person name="Kuo A."/>
            <person name="Tarkka M."/>
            <person name="Buscot F."/>
            <person name="Kohler A."/>
            <person name="Nagy L.G."/>
            <person name="Floudas D."/>
            <person name="Copeland A."/>
            <person name="Barry K.W."/>
            <person name="Cichocki N."/>
            <person name="Veneault-Fourrey C."/>
            <person name="LaButti K."/>
            <person name="Lindquist E.A."/>
            <person name="Lipzen A."/>
            <person name="Lundell T."/>
            <person name="Morin E."/>
            <person name="Murat C."/>
            <person name="Sun H."/>
            <person name="Tunlid A."/>
            <person name="Henrissat B."/>
            <person name="Grigoriev I.V."/>
            <person name="Hibbett D.S."/>
            <person name="Martin F."/>
            <person name="Nordberg H.P."/>
            <person name="Cantor M.N."/>
            <person name="Hua S.X."/>
        </authorList>
    </citation>
    <scope>NUCLEOTIDE SEQUENCE [LARGE SCALE GENOMIC DNA]</scope>
    <source>
        <strain evidence="1 2">F 1598</strain>
    </source>
</reference>
<dbReference type="Proteomes" id="UP000054166">
    <property type="component" value="Unassembled WGS sequence"/>
</dbReference>
<sequence>MSQKEFSTPLEAFFHNLRIEILLVVWWPEEKQKEAKRYLEGEASRYLQSIVAERESMRTRLRDSMHPLDRASFEPQLIYLGWDIENQRKKIENGMRFAGGSTVLDDRCKSKQAKPKAKDSAYIRMLKKAVGHGFSYPLRKHIIVTAHGANPRLRM</sequence>
<dbReference type="HOGENOM" id="CLU_1696200_0_0_1"/>
<proteinExistence type="predicted"/>
<reference evidence="2" key="2">
    <citation type="submission" date="2015-01" db="EMBL/GenBank/DDBJ databases">
        <title>Evolutionary Origins and Diversification of the Mycorrhizal Mutualists.</title>
        <authorList>
            <consortium name="DOE Joint Genome Institute"/>
            <consortium name="Mycorrhizal Genomics Consortium"/>
            <person name="Kohler A."/>
            <person name="Kuo A."/>
            <person name="Nagy L.G."/>
            <person name="Floudas D."/>
            <person name="Copeland A."/>
            <person name="Barry K.W."/>
            <person name="Cichocki N."/>
            <person name="Veneault-Fourrey C."/>
            <person name="LaButti K."/>
            <person name="Lindquist E.A."/>
            <person name="Lipzen A."/>
            <person name="Lundell T."/>
            <person name="Morin E."/>
            <person name="Murat C."/>
            <person name="Riley R."/>
            <person name="Ohm R."/>
            <person name="Sun H."/>
            <person name="Tunlid A."/>
            <person name="Henrissat B."/>
            <person name="Grigoriev I.V."/>
            <person name="Hibbett D.S."/>
            <person name="Martin F."/>
        </authorList>
    </citation>
    <scope>NUCLEOTIDE SEQUENCE [LARGE SCALE GENOMIC DNA]</scope>
    <source>
        <strain evidence="2">F 1598</strain>
    </source>
</reference>
<name>A0A0C3ATM5_PILCF</name>
<dbReference type="InParanoid" id="A0A0C3ATM5"/>
<protein>
    <submittedName>
        <fullName evidence="1">Uncharacterized protein</fullName>
    </submittedName>
</protein>
<gene>
    <name evidence="1" type="ORF">PILCRDRAFT_825439</name>
</gene>
<dbReference type="EMBL" id="KN833026">
    <property type="protein sequence ID" value="KIM77278.1"/>
    <property type="molecule type" value="Genomic_DNA"/>
</dbReference>
<keyword evidence="2" id="KW-1185">Reference proteome</keyword>
<evidence type="ECO:0000313" key="1">
    <source>
        <dbReference type="EMBL" id="KIM77278.1"/>
    </source>
</evidence>